<name>A0A2G9YC05_9BACT</name>
<dbReference type="Proteomes" id="UP000230392">
    <property type="component" value="Unassembled WGS sequence"/>
</dbReference>
<comment type="caution">
    <text evidence="2">The sequence shown here is derived from an EMBL/GenBank/DDBJ whole genome shotgun (WGS) entry which is preliminary data.</text>
</comment>
<dbReference type="GO" id="GO:0008855">
    <property type="term" value="F:exodeoxyribonuclease VII activity"/>
    <property type="evidence" value="ECO:0007669"/>
    <property type="project" value="InterPro"/>
</dbReference>
<dbReference type="EMBL" id="PCRF01000015">
    <property type="protein sequence ID" value="PIP16744.1"/>
    <property type="molecule type" value="Genomic_DNA"/>
</dbReference>
<evidence type="ECO:0000259" key="1">
    <source>
        <dbReference type="Pfam" id="PF02601"/>
    </source>
</evidence>
<feature type="non-terminal residue" evidence="2">
    <location>
        <position position="1"/>
    </location>
</feature>
<accession>A0A2G9YC05</accession>
<dbReference type="InterPro" id="IPR020579">
    <property type="entry name" value="Exonuc_VII_lsu_C"/>
</dbReference>
<sequence length="107" mass="11975">IDELGERMIRVQKTSLEQSQQFWEALSRHLSNLSPLAVLDRGYSITFTHPEGVVVKEVKGLSVGQLISSRLAKGDLISKITEIERKGKPEKKLKGEGNTQGALFKNW</sequence>
<dbReference type="Pfam" id="PF02601">
    <property type="entry name" value="Exonuc_VII_L"/>
    <property type="match status" value="1"/>
</dbReference>
<feature type="domain" description="Exonuclease VII large subunit C-terminal" evidence="1">
    <location>
        <begin position="3"/>
        <end position="77"/>
    </location>
</feature>
<protein>
    <recommendedName>
        <fullName evidence="1">Exonuclease VII large subunit C-terminal domain-containing protein</fullName>
    </recommendedName>
</protein>
<organism evidence="2 3">
    <name type="scientific">bacterium (Candidatus Ratteibacteria) CG23_combo_of_CG06-09_8_20_14_all_48_7</name>
    <dbReference type="NCBI Taxonomy" id="2014292"/>
    <lineage>
        <taxon>Bacteria</taxon>
        <taxon>Candidatus Ratteibacteria</taxon>
    </lineage>
</organism>
<dbReference type="AlphaFoldDB" id="A0A2G9YC05"/>
<reference evidence="2 3" key="1">
    <citation type="submission" date="2017-09" db="EMBL/GenBank/DDBJ databases">
        <title>Depth-based differentiation of microbial function through sediment-hosted aquifers and enrichment of novel symbionts in the deep terrestrial subsurface.</title>
        <authorList>
            <person name="Probst A.J."/>
            <person name="Ladd B."/>
            <person name="Jarett J.K."/>
            <person name="Geller-Mcgrath D.E."/>
            <person name="Sieber C.M."/>
            <person name="Emerson J.B."/>
            <person name="Anantharaman K."/>
            <person name="Thomas B.C."/>
            <person name="Malmstrom R."/>
            <person name="Stieglmeier M."/>
            <person name="Klingl A."/>
            <person name="Woyke T."/>
            <person name="Ryan C.M."/>
            <person name="Banfield J.F."/>
        </authorList>
    </citation>
    <scope>NUCLEOTIDE SEQUENCE [LARGE SCALE GENOMIC DNA]</scope>
    <source>
        <strain evidence="2">CG23_combo_of_CG06-09_8_20_14_all_48_7</strain>
    </source>
</reference>
<evidence type="ECO:0000313" key="2">
    <source>
        <dbReference type="EMBL" id="PIP16744.1"/>
    </source>
</evidence>
<gene>
    <name evidence="2" type="ORF">COX46_00325</name>
</gene>
<proteinExistence type="predicted"/>
<evidence type="ECO:0000313" key="3">
    <source>
        <dbReference type="Proteomes" id="UP000230392"/>
    </source>
</evidence>